<feature type="compositionally biased region" description="Acidic residues" evidence="6">
    <location>
        <begin position="135"/>
        <end position="148"/>
    </location>
</feature>
<feature type="region of interest" description="Disordered" evidence="6">
    <location>
        <begin position="188"/>
        <end position="281"/>
    </location>
</feature>
<feature type="compositionally biased region" description="Low complexity" evidence="6">
    <location>
        <begin position="205"/>
        <end position="214"/>
    </location>
</feature>
<dbReference type="PROSITE" id="PS51371">
    <property type="entry name" value="CBS"/>
    <property type="match status" value="4"/>
</dbReference>
<dbReference type="GO" id="GO:0005634">
    <property type="term" value="C:nucleus"/>
    <property type="evidence" value="ECO:0007669"/>
    <property type="project" value="TreeGrafter"/>
</dbReference>
<dbReference type="RefSeq" id="XP_017034354.1">
    <property type="nucleotide sequence ID" value="XM_017178865.3"/>
</dbReference>
<feature type="compositionally biased region" description="Basic and acidic residues" evidence="6">
    <location>
        <begin position="1"/>
        <end position="33"/>
    </location>
</feature>
<gene>
    <name evidence="9" type="primary">SNF4Agamma</name>
</gene>
<feature type="domain" description="CBS" evidence="7">
    <location>
        <begin position="1008"/>
        <end position="1068"/>
    </location>
</feature>
<evidence type="ECO:0000313" key="8">
    <source>
        <dbReference type="Proteomes" id="UP001652661"/>
    </source>
</evidence>
<dbReference type="InterPro" id="IPR046342">
    <property type="entry name" value="CBS_dom_sf"/>
</dbReference>
<feature type="compositionally biased region" description="Basic and acidic residues" evidence="6">
    <location>
        <begin position="578"/>
        <end position="631"/>
    </location>
</feature>
<dbReference type="GO" id="GO:0019901">
    <property type="term" value="F:protein kinase binding"/>
    <property type="evidence" value="ECO:0007669"/>
    <property type="project" value="TreeGrafter"/>
</dbReference>
<feature type="domain" description="CBS" evidence="7">
    <location>
        <begin position="1154"/>
        <end position="1214"/>
    </location>
</feature>
<evidence type="ECO:0000259" key="7">
    <source>
        <dbReference type="PROSITE" id="PS51371"/>
    </source>
</evidence>
<evidence type="ECO:0000256" key="5">
    <source>
        <dbReference type="PROSITE-ProRule" id="PRU00703"/>
    </source>
</evidence>
<evidence type="ECO:0000256" key="2">
    <source>
        <dbReference type="ARBA" id="ARBA00022737"/>
    </source>
</evidence>
<feature type="compositionally biased region" description="Pro residues" evidence="6">
    <location>
        <begin position="268"/>
        <end position="280"/>
    </location>
</feature>
<dbReference type="InterPro" id="IPR000644">
    <property type="entry name" value="CBS_dom"/>
</dbReference>
<keyword evidence="3 5" id="KW-0129">CBS domain</keyword>
<dbReference type="CDD" id="cd04618">
    <property type="entry name" value="CBS_euAMPK_gamma-like_repeat1"/>
    <property type="match status" value="1"/>
</dbReference>
<dbReference type="InterPro" id="IPR050511">
    <property type="entry name" value="AMPK_gamma/SDS23_families"/>
</dbReference>
<feature type="compositionally biased region" description="Low complexity" evidence="6">
    <location>
        <begin position="122"/>
        <end position="134"/>
    </location>
</feature>
<feature type="compositionally biased region" description="Low complexity" evidence="6">
    <location>
        <begin position="698"/>
        <end position="722"/>
    </location>
</feature>
<feature type="compositionally biased region" description="Polar residues" evidence="6">
    <location>
        <begin position="1374"/>
        <end position="1388"/>
    </location>
</feature>
<keyword evidence="8" id="KW-1185">Reference proteome</keyword>
<evidence type="ECO:0000256" key="1">
    <source>
        <dbReference type="ARBA" id="ARBA00006750"/>
    </source>
</evidence>
<feature type="compositionally biased region" description="Acidic residues" evidence="6">
    <location>
        <begin position="1340"/>
        <end position="1351"/>
    </location>
</feature>
<protein>
    <submittedName>
        <fullName evidence="9">Uncharacterized protein SNF4Agamma isoform X1</fullName>
    </submittedName>
</protein>
<feature type="compositionally biased region" description="Basic and acidic residues" evidence="6">
    <location>
        <begin position="1289"/>
        <end position="1302"/>
    </location>
</feature>
<evidence type="ECO:0000313" key="9">
    <source>
        <dbReference type="RefSeq" id="XP_017034354.1"/>
    </source>
</evidence>
<dbReference type="OrthoDB" id="449052at2759"/>
<feature type="region of interest" description="Disordered" evidence="6">
    <location>
        <begin position="1"/>
        <end position="156"/>
    </location>
</feature>
<keyword evidence="2" id="KW-0677">Repeat</keyword>
<organism evidence="8 9">
    <name type="scientific">Drosophila kikkawai</name>
    <name type="common">Fruit fly</name>
    <dbReference type="NCBI Taxonomy" id="30033"/>
    <lineage>
        <taxon>Eukaryota</taxon>
        <taxon>Metazoa</taxon>
        <taxon>Ecdysozoa</taxon>
        <taxon>Arthropoda</taxon>
        <taxon>Hexapoda</taxon>
        <taxon>Insecta</taxon>
        <taxon>Pterygota</taxon>
        <taxon>Neoptera</taxon>
        <taxon>Endopterygota</taxon>
        <taxon>Diptera</taxon>
        <taxon>Brachycera</taxon>
        <taxon>Muscomorpha</taxon>
        <taxon>Ephydroidea</taxon>
        <taxon>Drosophilidae</taxon>
        <taxon>Drosophila</taxon>
        <taxon>Sophophora</taxon>
    </lineage>
</organism>
<dbReference type="Proteomes" id="UP001652661">
    <property type="component" value="Chromosome 3R"/>
</dbReference>
<dbReference type="Pfam" id="PF00571">
    <property type="entry name" value="CBS"/>
    <property type="match status" value="3"/>
</dbReference>
<feature type="domain" description="CBS" evidence="7">
    <location>
        <begin position="929"/>
        <end position="991"/>
    </location>
</feature>
<dbReference type="CDD" id="cd04641">
    <property type="entry name" value="CBS_euAMPK_gamma-like_repeat2"/>
    <property type="match status" value="1"/>
</dbReference>
<feature type="domain" description="CBS" evidence="7">
    <location>
        <begin position="1083"/>
        <end position="1143"/>
    </location>
</feature>
<feature type="region of interest" description="Disordered" evidence="6">
    <location>
        <begin position="1240"/>
        <end position="1399"/>
    </location>
</feature>
<dbReference type="PANTHER" id="PTHR13780">
    <property type="entry name" value="AMP-ACTIVATED PROTEIN KINASE, GAMMA REGULATORY SUBUNIT"/>
    <property type="match status" value="1"/>
</dbReference>
<comment type="similarity">
    <text evidence="1">Belongs to the 5'-AMP-activated protein kinase gamma subunit family.</text>
</comment>
<dbReference type="GO" id="GO:0019887">
    <property type="term" value="F:protein kinase regulator activity"/>
    <property type="evidence" value="ECO:0007669"/>
    <property type="project" value="TreeGrafter"/>
</dbReference>
<dbReference type="Gene3D" id="3.10.580.10">
    <property type="entry name" value="CBS-domain"/>
    <property type="match status" value="2"/>
</dbReference>
<feature type="region of interest" description="Disordered" evidence="6">
    <location>
        <begin position="492"/>
        <end position="738"/>
    </location>
</feature>
<evidence type="ECO:0000256" key="4">
    <source>
        <dbReference type="ARBA" id="ARBA00025878"/>
    </source>
</evidence>
<dbReference type="SMART" id="SM00116">
    <property type="entry name" value="CBS"/>
    <property type="match status" value="4"/>
</dbReference>
<name>A0A6P4JHP9_DROKI</name>
<dbReference type="SUPFAM" id="SSF54631">
    <property type="entry name" value="CBS-domain pair"/>
    <property type="match status" value="2"/>
</dbReference>
<dbReference type="GO" id="GO:0031588">
    <property type="term" value="C:nucleotide-activated protein kinase complex"/>
    <property type="evidence" value="ECO:0007669"/>
    <property type="project" value="TreeGrafter"/>
</dbReference>
<evidence type="ECO:0000256" key="3">
    <source>
        <dbReference type="ARBA" id="ARBA00023122"/>
    </source>
</evidence>
<accession>A0A6P4JHP9</accession>
<feature type="compositionally biased region" description="Polar residues" evidence="6">
    <location>
        <begin position="1303"/>
        <end position="1316"/>
    </location>
</feature>
<feature type="compositionally biased region" description="Polar residues" evidence="6">
    <location>
        <begin position="448"/>
        <end position="464"/>
    </location>
</feature>
<feature type="compositionally biased region" description="Polar residues" evidence="6">
    <location>
        <begin position="520"/>
        <end position="533"/>
    </location>
</feature>
<evidence type="ECO:0000256" key="6">
    <source>
        <dbReference type="SAM" id="MobiDB-lite"/>
    </source>
</evidence>
<dbReference type="GO" id="GO:0016208">
    <property type="term" value="F:AMP binding"/>
    <property type="evidence" value="ECO:0007669"/>
    <property type="project" value="TreeGrafter"/>
</dbReference>
<dbReference type="FunFam" id="3.10.580.10:FF:000003">
    <property type="entry name" value="Protein kinase AMP-activated non-catalytic subunit gamma 1"/>
    <property type="match status" value="1"/>
</dbReference>
<feature type="compositionally biased region" description="Polar residues" evidence="6">
    <location>
        <begin position="78"/>
        <end position="99"/>
    </location>
</feature>
<dbReference type="PANTHER" id="PTHR13780:SF35">
    <property type="entry name" value="LD22662P"/>
    <property type="match status" value="1"/>
</dbReference>
<comment type="subunit">
    <text evidence="4">AMPK is a heterotrimer of an alpha catalytic subunit (PRKAA1 or PRKAA2), a beta (PRKAB1 or PRKAB2) and a gamma non-catalytic subunits (PRKAG1, PRKAG2 or PRKAG3). Interacts with FNIP1 and FNIP2.</text>
</comment>
<dbReference type="GO" id="GO:0005737">
    <property type="term" value="C:cytoplasm"/>
    <property type="evidence" value="ECO:0007669"/>
    <property type="project" value="TreeGrafter"/>
</dbReference>
<feature type="compositionally biased region" description="Basic and acidic residues" evidence="6">
    <location>
        <begin position="678"/>
        <end position="695"/>
    </location>
</feature>
<sequence length="1399" mass="152659">MDTHCDFIEEHVKQQPLGIREEANQDAKEEQAHLPEGLPPSGNPYQQFASEDSFECAFESTMDDLEQGTLDGYESDSEASANEQITDSASSGSLGQVQTRGLPGPLHGQHIDQEMLKCLPRSNSFDFHSSSGSSSDDEDYPDDDDDHEEVQHSLGLTLSGKFAKADIYSGHQRPGYLLAPFIERRRLSQCKEEDDEDGELDKTQASGGSSAGAGEATKAERASKAPPRPPTPQDEASKEKFKDLERLRQQFMHKIDRINTRNIEESKAPPPPPPPPPPIPATILPKALKALLHTQEPPAPPVPVNPPAQTPPPIKEVMIVAKEIPTTPPVASEPISPLPLPSEPPLIIKGKFKVTLAQETPELRVEAQKLSQLKASSNAHTISFPSSFGGYSSVQGLFSQRYGSNRFPAAAPHLSKQFFEPSLVEIRTPAQSNVALNTTGLVLGSNTNHQSLNCDTNSLASKQRTPSERELDEIWIRRQDGTLDTASLAAAPPFLQQQQQQRPVSLGGASTMPRLLRNESGASTTSPSRQLTNSGSVSVSVSDDEQDGSIGGPNRLPGSRPSSAPAEPNAKAAKKAYKKMEKEQRRQEKEQSRREKEARKLERETARRIEREAAKLEKINRHSEKISRSTERMAMAGHGSRSGSLERRRSGEDSPVLNQSTVHGIASPNRRPTIFDVFRPRAKSDAKRQKEKHLLDPSSADSSATSSTYSVSGGTAPASSTGAPGGGATAGASAAAGGGAGAGGLMNSMKVAMQNFGHRQHPAVTITNADGTVSAKSKYKDGSAHPHQGSDAQYYHTVTAVRPNASQRSPMTKVMDLFRHRSNSAVSEADKRKARAAAHQQQLAVQSAHMRRASADLEKRRASVGAAGRGLRGDGTLDPHHAAILFRDSRGLPVADPFLEKVNLSDLEEDDSQIFVKFFRFHKCYDLIPTSAKLVVFDTQLLVKKAFYALVYNGVRAAPLWNSEKQQFVGMLTITDFIKILQMYYKSPNASMEQLEEHKLDTWRSVLHNQVMPLVSIGPDASLYDAIKILIHSRIHRLPVIDPATGNVLYILTHKRILRFLFLYINELPKPAYMQRSLRELKIGTYNNIETADETTSIITALKKFVERRVSALPLVDAEGRLVDIYAKFDVINLAAEKTYNDLDVSLRKANEHRNEWFEGVQKCNLDESLYTIMERIVRAEVHRLVVVDEQRKVIGIISLSDILLYLVLRPSGEGVGGSESSLRASDPVLLRKVAEVEIPATATTTTPPPRSPSAGSGNRSLIEDIPEEEPTAPTSKSNDADSDNNKSASEDKANNNRHETPTEATANGDSGNSPVEVSFADEAHEDDEAADHIARSNCDDDQEDEEEVLAEIEHKKATAAARVPEEDEDGLSSAVSTASALGQSLATPASREMALVSE</sequence>
<reference evidence="9" key="1">
    <citation type="submission" date="2025-08" db="UniProtKB">
        <authorList>
            <consortium name="RefSeq"/>
        </authorList>
    </citation>
    <scope>IDENTIFICATION</scope>
    <source>
        <strain evidence="9">14028-0561.14</strain>
        <tissue evidence="9">Whole fly</tissue>
    </source>
</reference>
<proteinExistence type="inferred from homology"/>
<feature type="compositionally biased region" description="Basic and acidic residues" evidence="6">
    <location>
        <begin position="235"/>
        <end position="267"/>
    </location>
</feature>
<feature type="region of interest" description="Disordered" evidence="6">
    <location>
        <begin position="448"/>
        <end position="473"/>
    </location>
</feature>